<reference evidence="3 4" key="1">
    <citation type="journal article" date="2017" name="Infect. Genet. Evol.">
        <title>The new phylogeny of the genus Mycobacterium: The old and the news.</title>
        <authorList>
            <person name="Tortoli E."/>
            <person name="Fedrizzi T."/>
            <person name="Meehan C.J."/>
            <person name="Trovato A."/>
            <person name="Grottola A."/>
            <person name="Giacobazzi E."/>
            <person name="Serpini G.F."/>
            <person name="Tagliazucchi S."/>
            <person name="Fabio A."/>
            <person name="Bettua C."/>
            <person name="Bertorelli R."/>
            <person name="Frascaro F."/>
            <person name="De Sanctis V."/>
            <person name="Pecorari M."/>
            <person name="Jousson O."/>
            <person name="Segata N."/>
            <person name="Cirillo D.M."/>
        </authorList>
    </citation>
    <scope>NUCLEOTIDE SEQUENCE [LARGE SCALE GENOMIC DNA]</scope>
    <source>
        <strain evidence="3 4">NCTC 12882</strain>
    </source>
</reference>
<feature type="compositionally biased region" description="Gly residues" evidence="1">
    <location>
        <begin position="122"/>
        <end position="132"/>
    </location>
</feature>
<feature type="domain" description="PPE-PPW subfamily C-terminal" evidence="2">
    <location>
        <begin position="74"/>
        <end position="120"/>
    </location>
</feature>
<feature type="region of interest" description="Disordered" evidence="1">
    <location>
        <begin position="103"/>
        <end position="132"/>
    </location>
</feature>
<organism evidence="3 4">
    <name type="scientific">Mycobacterium celatum</name>
    <dbReference type="NCBI Taxonomy" id="28045"/>
    <lineage>
        <taxon>Bacteria</taxon>
        <taxon>Bacillati</taxon>
        <taxon>Actinomycetota</taxon>
        <taxon>Actinomycetes</taxon>
        <taxon>Mycobacteriales</taxon>
        <taxon>Mycobacteriaceae</taxon>
        <taxon>Mycobacterium</taxon>
    </lineage>
</organism>
<sequence>MTGAEGFGYMVGLAGLSSETSLSTRSKAKKPTTQSTEVGAGAAAPEAQERARRRLHSVIDRGYRHEYLDAEPVTASDQGAGSLGFAGTVTKTGLQAAGLTTLTADDYGGGPTMPMLPDGWGESSGGEAGARN</sequence>
<comment type="caution">
    <text evidence="3">The sequence shown here is derived from an EMBL/GenBank/DDBJ whole genome shotgun (WGS) entry which is preliminary data.</text>
</comment>
<evidence type="ECO:0000259" key="2">
    <source>
        <dbReference type="Pfam" id="PF18878"/>
    </source>
</evidence>
<evidence type="ECO:0000313" key="3">
    <source>
        <dbReference type="EMBL" id="PIB76692.1"/>
    </source>
</evidence>
<dbReference type="Pfam" id="PF18878">
    <property type="entry name" value="PPE-PPW"/>
    <property type="match status" value="1"/>
</dbReference>
<evidence type="ECO:0000256" key="1">
    <source>
        <dbReference type="SAM" id="MobiDB-lite"/>
    </source>
</evidence>
<dbReference type="Proteomes" id="UP000230971">
    <property type="component" value="Unassembled WGS sequence"/>
</dbReference>
<dbReference type="EMBL" id="PDKV01000026">
    <property type="protein sequence ID" value="PIB76692.1"/>
    <property type="molecule type" value="Genomic_DNA"/>
</dbReference>
<dbReference type="InterPro" id="IPR043641">
    <property type="entry name" value="PPE-PPW_C"/>
</dbReference>
<proteinExistence type="predicted"/>
<protein>
    <recommendedName>
        <fullName evidence="2">PPE-PPW subfamily C-terminal domain-containing protein</fullName>
    </recommendedName>
</protein>
<accession>A0A2G5PEE9</accession>
<feature type="compositionally biased region" description="Polar residues" evidence="1">
    <location>
        <begin position="20"/>
        <end position="37"/>
    </location>
</feature>
<evidence type="ECO:0000313" key="4">
    <source>
        <dbReference type="Proteomes" id="UP000230971"/>
    </source>
</evidence>
<gene>
    <name evidence="3" type="ORF">CQY23_18335</name>
</gene>
<name>A0A2G5PEE9_MYCCE</name>
<dbReference type="AlphaFoldDB" id="A0A2G5PEE9"/>
<feature type="region of interest" description="Disordered" evidence="1">
    <location>
        <begin position="20"/>
        <end position="50"/>
    </location>
</feature>